<name>A0A6C0JTQ9_9ZZZZ</name>
<sequence>MSYELIQVLKNYGYFAENGYYIDDSDDCDGSEISLNTCRFEDYHKSRQYRSHVDLSKDLLDE</sequence>
<protein>
    <submittedName>
        <fullName evidence="1">Uncharacterized protein</fullName>
    </submittedName>
</protein>
<dbReference type="EMBL" id="MN740694">
    <property type="protein sequence ID" value="QHU08090.1"/>
    <property type="molecule type" value="Genomic_DNA"/>
</dbReference>
<organism evidence="1">
    <name type="scientific">viral metagenome</name>
    <dbReference type="NCBI Taxonomy" id="1070528"/>
    <lineage>
        <taxon>unclassified sequences</taxon>
        <taxon>metagenomes</taxon>
        <taxon>organismal metagenomes</taxon>
    </lineage>
</organism>
<proteinExistence type="predicted"/>
<dbReference type="AlphaFoldDB" id="A0A6C0JTQ9"/>
<reference evidence="1" key="1">
    <citation type="journal article" date="2020" name="Nature">
        <title>Giant virus diversity and host interactions through global metagenomics.</title>
        <authorList>
            <person name="Schulz F."/>
            <person name="Roux S."/>
            <person name="Paez-Espino D."/>
            <person name="Jungbluth S."/>
            <person name="Walsh D.A."/>
            <person name="Denef V.J."/>
            <person name="McMahon K.D."/>
            <person name="Konstantinidis K.T."/>
            <person name="Eloe-Fadrosh E.A."/>
            <person name="Kyrpides N.C."/>
            <person name="Woyke T."/>
        </authorList>
    </citation>
    <scope>NUCLEOTIDE SEQUENCE</scope>
    <source>
        <strain evidence="1">GVMAG-S-1062768-28</strain>
    </source>
</reference>
<accession>A0A6C0JTQ9</accession>
<evidence type="ECO:0000313" key="1">
    <source>
        <dbReference type="EMBL" id="QHU08090.1"/>
    </source>
</evidence>